<dbReference type="RefSeq" id="WP_169192941.1">
    <property type="nucleotide sequence ID" value="NZ_CP046391.1"/>
</dbReference>
<dbReference type="Proteomes" id="UP000500930">
    <property type="component" value="Chromosome"/>
</dbReference>
<dbReference type="KEGG" id="aplt:ANPL_00935"/>
<dbReference type="Pfam" id="PF10090">
    <property type="entry name" value="HPTransfase"/>
    <property type="match status" value="1"/>
</dbReference>
<protein>
    <submittedName>
        <fullName evidence="2">Histidine phosphotransferase ChpT</fullName>
    </submittedName>
</protein>
<evidence type="ECO:0000259" key="1">
    <source>
        <dbReference type="Pfam" id="PF10090"/>
    </source>
</evidence>
<proteinExistence type="predicted"/>
<dbReference type="InterPro" id="IPR036890">
    <property type="entry name" value="HATPase_C_sf"/>
</dbReference>
<organism evidence="2 3">
    <name type="scientific">Anaplasma platys</name>
    <dbReference type="NCBI Taxonomy" id="949"/>
    <lineage>
        <taxon>Bacteria</taxon>
        <taxon>Pseudomonadati</taxon>
        <taxon>Pseudomonadota</taxon>
        <taxon>Alphaproteobacteria</taxon>
        <taxon>Rickettsiales</taxon>
        <taxon>Anaplasmataceae</taxon>
        <taxon>Anaplasma</taxon>
    </lineage>
</organism>
<evidence type="ECO:0000313" key="2">
    <source>
        <dbReference type="EMBL" id="QJC27300.1"/>
    </source>
</evidence>
<feature type="domain" description="Histidine phosphotransferase ChpT C-terminal" evidence="1">
    <location>
        <begin position="81"/>
        <end position="203"/>
    </location>
</feature>
<evidence type="ECO:0000313" key="3">
    <source>
        <dbReference type="Proteomes" id="UP000500930"/>
    </source>
</evidence>
<keyword evidence="3" id="KW-1185">Reference proteome</keyword>
<dbReference type="GO" id="GO:0016740">
    <property type="term" value="F:transferase activity"/>
    <property type="evidence" value="ECO:0007669"/>
    <property type="project" value="UniProtKB-KW"/>
</dbReference>
<dbReference type="AlphaFoldDB" id="A0A858PXJ7"/>
<name>A0A858PXJ7_9RICK</name>
<dbReference type="Gene3D" id="3.30.565.10">
    <property type="entry name" value="Histidine kinase-like ATPase, C-terminal domain"/>
    <property type="match status" value="1"/>
</dbReference>
<dbReference type="EMBL" id="CP046391">
    <property type="protein sequence ID" value="QJC27300.1"/>
    <property type="molecule type" value="Genomic_DNA"/>
</dbReference>
<keyword evidence="2" id="KW-0808">Transferase</keyword>
<dbReference type="Gene3D" id="1.10.287.130">
    <property type="match status" value="1"/>
</dbReference>
<accession>A0A858PXJ7</accession>
<reference evidence="2 3" key="1">
    <citation type="journal article" date="2020" name="Pathogens">
        <title>First Whole Genome Sequence of Anaplasma platys, an Obligate Intracellular Rickettsial Pathogen of Dogs.</title>
        <authorList>
            <person name="Llanes A."/>
            <person name="Rajeev S."/>
        </authorList>
    </citation>
    <scope>NUCLEOTIDE SEQUENCE [LARGE SCALE GENOMIC DNA]</scope>
    <source>
        <strain evidence="2 3">S3</strain>
    </source>
</reference>
<gene>
    <name evidence="2" type="primary">chpT</name>
    <name evidence="2" type="ORF">ANPL_00935</name>
</gene>
<dbReference type="InterPro" id="IPR018762">
    <property type="entry name" value="ChpT_C"/>
</dbReference>
<sequence length="213" mass="23964">MMAVGHEAEELSNMEVLAARLLHDVAGSIGSVVSYVECFLEDPESRDMRCSLEEAVEGMIARFRLVRQAYGTSEDNSSFDNTKQHVEEYLKKRGIARLDWSVDARFAEADTIEKVNRLIIQAVLFSVMMMVKGRAIAVSVKQEGDAIVILLRLHADELAVHEDVKEIFNSRGNVGKLTTHNVQAYFMLLLCSKYHAVVRYDVENSLVELRLSA</sequence>